<dbReference type="InParanoid" id="A0A163LS29"/>
<dbReference type="OrthoDB" id="442243at2759"/>
<dbReference type="PANTHER" id="PTHR47842">
    <property type="entry name" value="EXPRESSED PROTEIN"/>
    <property type="match status" value="1"/>
</dbReference>
<protein>
    <recommendedName>
        <fullName evidence="3">DUF676 domain-containing protein</fullName>
    </recommendedName>
</protein>
<sequence>MGKKLLLVFIHGFRGSDTSFKDFPDWLESSLGQTLPGTEVETIIYPRYNTAGELSVAVQNFSSWLLAQKSRHNEDVDVVLLGHSMGGIVGAETILQFHEQGTALSILGLLAYDTPFYSINEGFISRTASSWVQKLDRFLPSMSTSINSGAAIANHLQITAPPTTTSASSSFLQWGLVGSAMGIATLGAYLTRDRILTMMTSTFDHLEFVSALADQDGCHQRMTALLSVSDLIVRCFYVKVKSSNISNTFITMPPNDTMHVFTPIVTTAESEIAAHISIFDPYKNDHYYTLGSDSIALISTMVARRRSCTLHDPCITPAI</sequence>
<dbReference type="OMA" id="HQLSTYH"/>
<dbReference type="Proteomes" id="UP000078561">
    <property type="component" value="Unassembled WGS sequence"/>
</dbReference>
<dbReference type="InterPro" id="IPR029058">
    <property type="entry name" value="AB_hydrolase_fold"/>
</dbReference>
<evidence type="ECO:0000313" key="1">
    <source>
        <dbReference type="EMBL" id="SAL96058.1"/>
    </source>
</evidence>
<dbReference type="AlphaFoldDB" id="A0A163LS29"/>
<name>A0A163LS29_ABSGL</name>
<evidence type="ECO:0000313" key="2">
    <source>
        <dbReference type="Proteomes" id="UP000078561"/>
    </source>
</evidence>
<dbReference type="Gene3D" id="3.40.50.1820">
    <property type="entry name" value="alpha/beta hydrolase"/>
    <property type="match status" value="1"/>
</dbReference>
<organism evidence="1">
    <name type="scientific">Absidia glauca</name>
    <name type="common">Pin mould</name>
    <dbReference type="NCBI Taxonomy" id="4829"/>
    <lineage>
        <taxon>Eukaryota</taxon>
        <taxon>Fungi</taxon>
        <taxon>Fungi incertae sedis</taxon>
        <taxon>Mucoromycota</taxon>
        <taxon>Mucoromycotina</taxon>
        <taxon>Mucoromycetes</taxon>
        <taxon>Mucorales</taxon>
        <taxon>Cunninghamellaceae</taxon>
        <taxon>Absidia</taxon>
    </lineage>
</organism>
<proteinExistence type="predicted"/>
<gene>
    <name evidence="1" type="primary">ABSGL_01426.1 scaffold 1580</name>
</gene>
<dbReference type="PANTHER" id="PTHR47842:SF1">
    <property type="entry name" value="DUF676 DOMAIN-CONTAINING PROTEIN"/>
    <property type="match status" value="1"/>
</dbReference>
<dbReference type="SUPFAM" id="SSF53474">
    <property type="entry name" value="alpha/beta-Hydrolases"/>
    <property type="match status" value="1"/>
</dbReference>
<keyword evidence="2" id="KW-1185">Reference proteome</keyword>
<reference evidence="1" key="1">
    <citation type="submission" date="2016-04" db="EMBL/GenBank/DDBJ databases">
        <authorList>
            <person name="Evans L.H."/>
            <person name="Alamgir A."/>
            <person name="Owens N."/>
            <person name="Weber N.D."/>
            <person name="Virtaneva K."/>
            <person name="Barbian K."/>
            <person name="Babar A."/>
            <person name="Rosenke K."/>
        </authorList>
    </citation>
    <scope>NUCLEOTIDE SEQUENCE [LARGE SCALE GENOMIC DNA]</scope>
    <source>
        <strain evidence="1">CBS 101.48</strain>
    </source>
</reference>
<evidence type="ECO:0008006" key="3">
    <source>
        <dbReference type="Google" id="ProtNLM"/>
    </source>
</evidence>
<dbReference type="EMBL" id="LT550653">
    <property type="protein sequence ID" value="SAL96058.1"/>
    <property type="molecule type" value="Genomic_DNA"/>
</dbReference>
<accession>A0A163LS29</accession>
<dbReference type="STRING" id="4829.A0A163LS29"/>